<organism evidence="1 2">
    <name type="scientific">Enterococcus faecium</name>
    <name type="common">Streptococcus faecium</name>
    <dbReference type="NCBI Taxonomy" id="1352"/>
    <lineage>
        <taxon>Bacteria</taxon>
        <taxon>Bacillati</taxon>
        <taxon>Bacillota</taxon>
        <taxon>Bacilli</taxon>
        <taxon>Lactobacillales</taxon>
        <taxon>Enterococcaceae</taxon>
        <taxon>Enterococcus</taxon>
    </lineage>
</organism>
<dbReference type="Proteomes" id="UP000070452">
    <property type="component" value="Unassembled WGS sequence"/>
</dbReference>
<reference evidence="1 2" key="1">
    <citation type="submission" date="2016-01" db="EMBL/GenBank/DDBJ databases">
        <title>Molecular Mechanisms for transfer of large genomic segments between Enterococcus faecium strains.</title>
        <authorList>
            <person name="Garcia-Solache M.A."/>
            <person name="Lebreton F."/>
            <person name="Mclaughlin R.E."/>
            <person name="Whiteaker J.D."/>
            <person name="Gilmore M.S."/>
            <person name="Rice L.B."/>
        </authorList>
    </citation>
    <scope>NUCLEOTIDE SEQUENCE [LARGE SCALE GENOMIC DNA]</scope>
    <source>
        <strain evidence="1 2">D344RRF x C68</strain>
    </source>
</reference>
<dbReference type="Gene3D" id="2.160.20.80">
    <property type="entry name" value="E3 ubiquitin-protein ligase SopA"/>
    <property type="match status" value="1"/>
</dbReference>
<proteinExistence type="predicted"/>
<sequence>MKKIEPIPPSLPLLTKGEFYLEDEEIFSGLLINGGDQSYLDAKNMVLRESHIQKLTMQKTGLRHFECSNVIFEKCDFSNLEWIGGSFHQVVFHQCKLTGTNFAESYLRDCTFTDCIASMDSFSSTNLKAVSFDHCQLEDSEFYEVTWKNLFLSDNQLTGSNWFRTSLKGLDFTTNFFTTIALSQDSLAGLIVNQEQALVIAQALGLQIKD</sequence>
<evidence type="ECO:0008006" key="3">
    <source>
        <dbReference type="Google" id="ProtNLM"/>
    </source>
</evidence>
<dbReference type="AlphaFoldDB" id="A0A132P508"/>
<dbReference type="PANTHER" id="PTHR42999:SF1">
    <property type="entry name" value="PENTAPEPTIDE REPEAT-CONTAINING PROTEIN"/>
    <property type="match status" value="1"/>
</dbReference>
<dbReference type="Pfam" id="PF13599">
    <property type="entry name" value="Pentapeptide_4"/>
    <property type="match status" value="1"/>
</dbReference>
<comment type="caution">
    <text evidence="1">The sequence shown here is derived from an EMBL/GenBank/DDBJ whole genome shotgun (WGS) entry which is preliminary data.</text>
</comment>
<name>A0A132P508_ENTFC</name>
<evidence type="ECO:0000313" key="2">
    <source>
        <dbReference type="Proteomes" id="UP000070452"/>
    </source>
</evidence>
<dbReference type="EMBL" id="LRHK01000001">
    <property type="protein sequence ID" value="KWX17406.1"/>
    <property type="molecule type" value="Genomic_DNA"/>
</dbReference>
<accession>A0A132P508</accession>
<dbReference type="SUPFAM" id="SSF141571">
    <property type="entry name" value="Pentapeptide repeat-like"/>
    <property type="match status" value="1"/>
</dbReference>
<protein>
    <recommendedName>
        <fullName evidence="3">Pentapeptide repeat-containing protein</fullName>
    </recommendedName>
</protein>
<dbReference type="InterPro" id="IPR052949">
    <property type="entry name" value="PA_immunity-related"/>
</dbReference>
<dbReference type="PANTHER" id="PTHR42999">
    <property type="entry name" value="ANTIBIOTIC RESISTANCE PROTEIN MCBG"/>
    <property type="match status" value="1"/>
</dbReference>
<gene>
    <name evidence="1" type="ORF">AWT83_02360</name>
</gene>
<dbReference type="InterPro" id="IPR001646">
    <property type="entry name" value="5peptide_repeat"/>
</dbReference>
<evidence type="ECO:0000313" key="1">
    <source>
        <dbReference type="EMBL" id="KWX17406.1"/>
    </source>
</evidence>
<dbReference type="RefSeq" id="WP_002298299.1">
    <property type="nucleotide sequence ID" value="NZ_CP072894.1"/>
</dbReference>